<dbReference type="SUPFAM" id="SSF53335">
    <property type="entry name" value="S-adenosyl-L-methionine-dependent methyltransferases"/>
    <property type="match status" value="1"/>
</dbReference>
<keyword evidence="5" id="KW-0808">Transferase</keyword>
<keyword evidence="7" id="KW-0680">Restriction system</keyword>
<evidence type="ECO:0000256" key="4">
    <source>
        <dbReference type="ARBA" id="ARBA00022603"/>
    </source>
</evidence>
<dbReference type="PANTHER" id="PTHR42933">
    <property type="entry name" value="SLR6095 PROTEIN"/>
    <property type="match status" value="1"/>
</dbReference>
<name>A0A3M4QRB1_9PSED</name>
<dbReference type="PRINTS" id="PR00507">
    <property type="entry name" value="N12N6MTFRASE"/>
</dbReference>
<dbReference type="EMBL" id="RBRL01000025">
    <property type="protein sequence ID" value="RMQ92997.1"/>
    <property type="molecule type" value="Genomic_DNA"/>
</dbReference>
<evidence type="ECO:0000256" key="9">
    <source>
        <dbReference type="ARBA" id="ARBA00047942"/>
    </source>
</evidence>
<keyword evidence="6" id="KW-0949">S-adenosyl-L-methionine</keyword>
<evidence type="ECO:0000259" key="11">
    <source>
        <dbReference type="Pfam" id="PF02384"/>
    </source>
</evidence>
<dbReference type="Gene3D" id="3.40.50.300">
    <property type="entry name" value="P-loop containing nucleotide triphosphate hydrolases"/>
    <property type="match status" value="1"/>
</dbReference>
<evidence type="ECO:0000256" key="2">
    <source>
        <dbReference type="ARBA" id="ARBA00010923"/>
    </source>
</evidence>
<dbReference type="SUPFAM" id="SSF52540">
    <property type="entry name" value="P-loop containing nucleoside triphosphate hydrolases"/>
    <property type="match status" value="1"/>
</dbReference>
<evidence type="ECO:0000256" key="3">
    <source>
        <dbReference type="ARBA" id="ARBA00011900"/>
    </source>
</evidence>
<dbReference type="InterPro" id="IPR051537">
    <property type="entry name" value="DNA_Adenine_Mtase"/>
</dbReference>
<comment type="similarity">
    <text evidence="2">Belongs to the type-I restriction system S methylase family.</text>
</comment>
<evidence type="ECO:0000259" key="10">
    <source>
        <dbReference type="Pfam" id="PF01420"/>
    </source>
</evidence>
<comment type="caution">
    <text evidence="12">The sequence shown here is derived from an EMBL/GenBank/DDBJ whole genome shotgun (WGS) entry which is preliminary data.</text>
</comment>
<organism evidence="12 13">
    <name type="scientific">Pseudomonas salomonii</name>
    <dbReference type="NCBI Taxonomy" id="191391"/>
    <lineage>
        <taxon>Bacteria</taxon>
        <taxon>Pseudomonadati</taxon>
        <taxon>Pseudomonadota</taxon>
        <taxon>Gammaproteobacteria</taxon>
        <taxon>Pseudomonadales</taxon>
        <taxon>Pseudomonadaceae</taxon>
        <taxon>Pseudomonas</taxon>
    </lineage>
</organism>
<dbReference type="SUPFAM" id="SSF116734">
    <property type="entry name" value="DNA methylase specificity domain"/>
    <property type="match status" value="1"/>
</dbReference>
<reference evidence="12 13" key="1">
    <citation type="submission" date="2018-08" db="EMBL/GenBank/DDBJ databases">
        <title>Recombination of ecologically and evolutionarily significant loci maintains genetic cohesion in the Pseudomonas syringae species complex.</title>
        <authorList>
            <person name="Dillon M."/>
            <person name="Thakur S."/>
            <person name="Almeida R.N.D."/>
            <person name="Weir B.S."/>
            <person name="Guttman D.S."/>
        </authorList>
    </citation>
    <scope>NUCLEOTIDE SEQUENCE [LARGE SCALE GENOMIC DNA]</scope>
    <source>
        <strain evidence="12 13">ICMP 11288</strain>
    </source>
</reference>
<dbReference type="GO" id="GO:0003677">
    <property type="term" value="F:DNA binding"/>
    <property type="evidence" value="ECO:0007669"/>
    <property type="project" value="UniProtKB-KW"/>
</dbReference>
<dbReference type="InterPro" id="IPR027417">
    <property type="entry name" value="P-loop_NTPase"/>
</dbReference>
<evidence type="ECO:0000313" key="13">
    <source>
        <dbReference type="Proteomes" id="UP000277179"/>
    </source>
</evidence>
<sequence length="1345" mass="147555">MRGARQECSRSAQRRRGIAVSIEQLLRDTTSQWIAAMDVLRSEMPISESRSFIREVFATLLLLRWIDLQDAEQEAMAVFEGRAYQPLLPQSLQWRHWSRLDHSQAIADRLQDLTHYVERLRGDAEYPVAGYLHTLADPLRRMLKVNFVYLIDLMQWVGELPFETPSERRSLLEMFDQVMTETSDSYQGQFSTPANIAHLVAALANPQSGESVYDPCFGSGNFLVAAWQQVERNLVEPRRSGTLLEVAGIEINSSTFLIGLTRVLLAGIDSPRLEWNNSLERDSLGSSNRQGFDMVLANPPIGVKTSRELWRYQHFAIPTNDSTGLFVQHALSQLKPHGRAVIAVPEGFLFRGGVDRELRRHLLEQGQVEAVIGLPAGAFAPYTSVKGSLLVLIKQGGTRRVRMADASALFEPRSGRKAPLIRAALAEQLASEVRGTQLRKPHELLPGVPEGTPGTGVLTRSVWEVSIEELAAAEWDLSPRRREKGGLDELLSSLKEALGESGAVVSLSHVAEVFSGRSVKSADLLDHPPFERAVGYVRIRDLSSGKVGRASSWLRPELVNLEQRWALLPGDVLVSKSGTIGKSALVRNAAAGSIAANGLYVLRANQERLDAGFLLAYLSSAACQNWLAAQSRGAVIQHLNRAVLDGLPVPLPPLQMQARAAAQFREFGTDALTFLSQATGSRELDRLTTWLAELDGKVPKFVNSLDETPALSHFEPVAALVGTVRNWVAHEQVSSQAARWLMPLNQALLSLVGVAQIPQGPGLLSVLQDAERGVQAVLVQTTGHLPAESQARAIAERLRDWLRAAITDLIDAVDLQVRTSPASLVAGSFTEFSVELENQGALPLRNVRIETQPDWGIAAIPYLAERSTFVISLRGDVPKQGSDLSLRLQWQARALSGQVVEGAIELAIRVAEPELMASTLAAELGGSPYVTGSPLDPKHGHDVFYGREELIGKISRQIATHGNVVLLEGNRRAGKTSILKHLEGQSAIPGWLAIYSSLQGAEGASQVVGVPTAEVFREIARSIATTVTKLDVGVPLPNGQVLAAGKPALGIARACREGISTESPFADFREYLELVLAALEPLELGLVLMLDEFDKLQEGIDNGVTSPQVPENIRFLIQTYPKFSAILTGSRRLKRLREEYWSALYGLGMSIPVTVLDAESARKVVIEPVRDQLAFSQEAVERVIEVTARHPYLMQCLCNRIFDYAVQTKSRSITAGVVNDAALGLVRDNEHFASMWDYAGFGPESGRHRRHLILMLCAMSFKHGMHIGFGTLNEQLAQVGVDVDDEALDADLAYLRELELIEFSGEIGDGQYHLAIPLMADWIEQQQDSDVVASRARTEAEEENA</sequence>
<keyword evidence="4" id="KW-0489">Methyltransferase</keyword>
<dbReference type="InterPro" id="IPR029063">
    <property type="entry name" value="SAM-dependent_MTases_sf"/>
</dbReference>
<dbReference type="Gene3D" id="1.20.1260.30">
    <property type="match status" value="1"/>
</dbReference>
<evidence type="ECO:0000256" key="7">
    <source>
        <dbReference type="ARBA" id="ARBA00022747"/>
    </source>
</evidence>
<feature type="domain" description="Type I restriction modification DNA specificity" evidence="10">
    <location>
        <begin position="505"/>
        <end position="668"/>
    </location>
</feature>
<dbReference type="GO" id="GO:0009007">
    <property type="term" value="F:site-specific DNA-methyltransferase (adenine-specific) activity"/>
    <property type="evidence" value="ECO:0007669"/>
    <property type="project" value="UniProtKB-EC"/>
</dbReference>
<dbReference type="Proteomes" id="UP000277179">
    <property type="component" value="Unassembled WGS sequence"/>
</dbReference>
<dbReference type="Gene3D" id="3.90.220.20">
    <property type="entry name" value="DNA methylase specificity domains"/>
    <property type="match status" value="1"/>
</dbReference>
<dbReference type="Gene3D" id="3.40.50.150">
    <property type="entry name" value="Vaccinia Virus protein VP39"/>
    <property type="match status" value="1"/>
</dbReference>
<evidence type="ECO:0000313" key="12">
    <source>
        <dbReference type="EMBL" id="RMQ92997.1"/>
    </source>
</evidence>
<dbReference type="InterPro" id="IPR003356">
    <property type="entry name" value="DNA_methylase_A-5"/>
</dbReference>
<comment type="catalytic activity">
    <reaction evidence="9">
        <text>a 2'-deoxyadenosine in DNA + S-adenosyl-L-methionine = an N(6)-methyl-2'-deoxyadenosine in DNA + S-adenosyl-L-homocysteine + H(+)</text>
        <dbReference type="Rhea" id="RHEA:15197"/>
        <dbReference type="Rhea" id="RHEA-COMP:12418"/>
        <dbReference type="Rhea" id="RHEA-COMP:12419"/>
        <dbReference type="ChEBI" id="CHEBI:15378"/>
        <dbReference type="ChEBI" id="CHEBI:57856"/>
        <dbReference type="ChEBI" id="CHEBI:59789"/>
        <dbReference type="ChEBI" id="CHEBI:90615"/>
        <dbReference type="ChEBI" id="CHEBI:90616"/>
        <dbReference type="EC" id="2.1.1.72"/>
    </reaction>
</comment>
<evidence type="ECO:0000256" key="5">
    <source>
        <dbReference type="ARBA" id="ARBA00022679"/>
    </source>
</evidence>
<evidence type="ECO:0000256" key="1">
    <source>
        <dbReference type="ARBA" id="ARBA00006594"/>
    </source>
</evidence>
<evidence type="ECO:0000256" key="6">
    <source>
        <dbReference type="ARBA" id="ARBA00022691"/>
    </source>
</evidence>
<dbReference type="GO" id="GO:0009307">
    <property type="term" value="P:DNA restriction-modification system"/>
    <property type="evidence" value="ECO:0007669"/>
    <property type="project" value="UniProtKB-KW"/>
</dbReference>
<dbReference type="InterPro" id="IPR044946">
    <property type="entry name" value="Restrct_endonuc_typeI_TRD_sf"/>
</dbReference>
<evidence type="ECO:0000256" key="8">
    <source>
        <dbReference type="ARBA" id="ARBA00023125"/>
    </source>
</evidence>
<feature type="domain" description="DNA methylase adenine-specific" evidence="11">
    <location>
        <begin position="177"/>
        <end position="424"/>
    </location>
</feature>
<dbReference type="Pfam" id="PF01420">
    <property type="entry name" value="Methylase_S"/>
    <property type="match status" value="1"/>
</dbReference>
<dbReference type="InterPro" id="IPR000055">
    <property type="entry name" value="Restrct_endonuc_typeI_TRD"/>
</dbReference>
<accession>A0A3M4QRB1</accession>
<dbReference type="GO" id="GO:0032259">
    <property type="term" value="P:methylation"/>
    <property type="evidence" value="ECO:0007669"/>
    <property type="project" value="UniProtKB-KW"/>
</dbReference>
<dbReference type="PANTHER" id="PTHR42933:SF3">
    <property type="entry name" value="TYPE I RESTRICTION ENZYME MJAVIII METHYLASE SUBUNIT"/>
    <property type="match status" value="1"/>
</dbReference>
<gene>
    <name evidence="12" type="ORF">ALP97_05212</name>
</gene>
<dbReference type="GO" id="GO:0008170">
    <property type="term" value="F:N-methyltransferase activity"/>
    <property type="evidence" value="ECO:0007669"/>
    <property type="project" value="InterPro"/>
</dbReference>
<dbReference type="EC" id="2.1.1.72" evidence="3"/>
<comment type="similarity">
    <text evidence="1">Belongs to the N(4)/N(6)-methyltransferase family.</text>
</comment>
<dbReference type="Pfam" id="PF02384">
    <property type="entry name" value="N6_Mtase"/>
    <property type="match status" value="1"/>
</dbReference>
<dbReference type="InterPro" id="IPR038333">
    <property type="entry name" value="T1MK-like_N_sf"/>
</dbReference>
<protein>
    <recommendedName>
        <fullName evidence="3">site-specific DNA-methyltransferase (adenine-specific)</fullName>
        <ecNumber evidence="3">2.1.1.72</ecNumber>
    </recommendedName>
</protein>
<keyword evidence="8" id="KW-0238">DNA-binding</keyword>
<proteinExistence type="inferred from homology"/>